<comment type="function">
    <text evidence="12">RNA polymerase that catalyzes the synthesis of short RNA molecules used as primers for DNA polymerase during DNA replication.</text>
</comment>
<feature type="domain" description="Toprim" evidence="13">
    <location>
        <begin position="276"/>
        <end position="362"/>
    </location>
</feature>
<dbReference type="Pfam" id="PF08275">
    <property type="entry name" value="DNAG_N"/>
    <property type="match status" value="1"/>
</dbReference>
<evidence type="ECO:0000256" key="11">
    <source>
        <dbReference type="ARBA" id="ARBA00023163"/>
    </source>
</evidence>
<feature type="zinc finger region" description="CHC2-type" evidence="12">
    <location>
        <begin position="47"/>
        <end position="71"/>
    </location>
</feature>
<keyword evidence="11 12" id="KW-0804">Transcription</keyword>
<keyword evidence="8 12" id="KW-0862">Zinc</keyword>
<keyword evidence="5 12" id="KW-0235">DNA replication</keyword>
<comment type="domain">
    <text evidence="12">Contains an N-terminal zinc-binding domain, a central core domain that contains the primase activity, and a C-terminal DnaB-binding domain.</text>
</comment>
<evidence type="ECO:0000256" key="4">
    <source>
        <dbReference type="ARBA" id="ARBA00022695"/>
    </source>
</evidence>
<comment type="subunit">
    <text evidence="12">Monomer. Interacts with DnaB.</text>
</comment>
<name>A0ABT7LNB9_9BURK</name>
<dbReference type="PROSITE" id="PS50880">
    <property type="entry name" value="TOPRIM"/>
    <property type="match status" value="1"/>
</dbReference>
<evidence type="ECO:0000313" key="14">
    <source>
        <dbReference type="EMBL" id="MDL5034372.1"/>
    </source>
</evidence>
<proteinExistence type="inferred from homology"/>
<dbReference type="EMBL" id="JASVDS010000008">
    <property type="protein sequence ID" value="MDL5034372.1"/>
    <property type="molecule type" value="Genomic_DNA"/>
</dbReference>
<dbReference type="SMART" id="SM00400">
    <property type="entry name" value="ZnF_CHCC"/>
    <property type="match status" value="1"/>
</dbReference>
<evidence type="ECO:0000256" key="3">
    <source>
        <dbReference type="ARBA" id="ARBA00022679"/>
    </source>
</evidence>
<dbReference type="InterPro" id="IPR034151">
    <property type="entry name" value="TOPRIM_DnaG_bac"/>
</dbReference>
<gene>
    <name evidence="12 14" type="primary">dnaG</name>
    <name evidence="14" type="ORF">QRD43_20890</name>
</gene>
<keyword evidence="6 12" id="KW-0479">Metal-binding</keyword>
<dbReference type="Pfam" id="PF13155">
    <property type="entry name" value="Toprim_2"/>
    <property type="match status" value="1"/>
</dbReference>
<evidence type="ECO:0000256" key="9">
    <source>
        <dbReference type="ARBA" id="ARBA00022842"/>
    </source>
</evidence>
<keyword evidence="3 12" id="KW-0808">Transferase</keyword>
<evidence type="ECO:0000256" key="10">
    <source>
        <dbReference type="ARBA" id="ARBA00023125"/>
    </source>
</evidence>
<organism evidence="14 15">
    <name type="scientific">Roseateles subflavus</name>
    <dbReference type="NCBI Taxonomy" id="3053353"/>
    <lineage>
        <taxon>Bacteria</taxon>
        <taxon>Pseudomonadati</taxon>
        <taxon>Pseudomonadota</taxon>
        <taxon>Betaproteobacteria</taxon>
        <taxon>Burkholderiales</taxon>
        <taxon>Sphaerotilaceae</taxon>
        <taxon>Roseateles</taxon>
    </lineage>
</organism>
<keyword evidence="9" id="KW-0460">Magnesium</keyword>
<evidence type="ECO:0000256" key="7">
    <source>
        <dbReference type="ARBA" id="ARBA00022771"/>
    </source>
</evidence>
<keyword evidence="15" id="KW-1185">Reference proteome</keyword>
<comment type="similarity">
    <text evidence="12">Belongs to the DnaG primase family.</text>
</comment>
<evidence type="ECO:0000256" key="12">
    <source>
        <dbReference type="HAMAP-Rule" id="MF_00974"/>
    </source>
</evidence>
<dbReference type="Gene3D" id="3.90.980.10">
    <property type="entry name" value="DNA primase, catalytic core, N-terminal domain"/>
    <property type="match status" value="1"/>
</dbReference>
<dbReference type="Gene3D" id="3.40.1360.10">
    <property type="match status" value="1"/>
</dbReference>
<dbReference type="InterPro" id="IPR050219">
    <property type="entry name" value="DnaG_primase"/>
</dbReference>
<comment type="cofactor">
    <cofactor evidence="12">
        <name>Zn(2+)</name>
        <dbReference type="ChEBI" id="CHEBI:29105"/>
    </cofactor>
    <text evidence="12">Binds 1 zinc ion per monomer.</text>
</comment>
<dbReference type="InterPro" id="IPR036977">
    <property type="entry name" value="DNA_primase_Znf_CHC2"/>
</dbReference>
<dbReference type="InterPro" id="IPR006171">
    <property type="entry name" value="TOPRIM_dom"/>
</dbReference>
<keyword evidence="10 12" id="KW-0238">DNA-binding</keyword>
<sequence>MTSSANHGFGRVPDAFLDTLKDRTDVVALIGRRVELKKAGATYKGLCPFHSEKSPSFTVSPSRQTYHCFGCGMHGGALSFLMEYEGTPFREAVEALAAEAGIALPAEMTGSGTHSVDTKPLFAAMERAARFYRYSLGQSEEAKAYLKSRGVIKETLNRFCIGFAPAGWRNLREAFSDYERNQHILDCGLVREKKADAHEGSGTPSPSARASRYDCFRRRITFGVRNSRGQLVAFGGRVIDPEEGPKYLNSAESAIFDKSSTLFGLYEAREHIRTKREALVVEGYMDVVMLSQSGVRNVVAAMGTAFTRLHLERLLSTTSRIIYAFDGDAAGRQAAWRALETTMTVLEDEHDFRFLLLPSGLDPDELVQQEGLNAFEARAGKALSLSEFMVRELTERHNGLATPEDRARFESEATEIVLKISFKTKLRRILLSHIAAEARSPGSTARAIRSAARPRPTRKTVWAALTEAARRAPATAANLAQTIVPLLDLSAPDEAAFCQLLTDLARQAGTPSSDVADEVIARDTLHAAVDMIVGYREEQAKADLVRQFNAGELDEASYLRKRQAMFCS</sequence>
<dbReference type="Pfam" id="PF01807">
    <property type="entry name" value="Zn_ribbon_DnaG"/>
    <property type="match status" value="1"/>
</dbReference>
<dbReference type="PANTHER" id="PTHR30313">
    <property type="entry name" value="DNA PRIMASE"/>
    <property type="match status" value="1"/>
</dbReference>
<protein>
    <recommendedName>
        <fullName evidence="12">DNA primase</fullName>
        <ecNumber evidence="12">2.7.7.101</ecNumber>
    </recommendedName>
</protein>
<dbReference type="SUPFAM" id="SSF57783">
    <property type="entry name" value="Zinc beta-ribbon"/>
    <property type="match status" value="1"/>
</dbReference>
<evidence type="ECO:0000259" key="13">
    <source>
        <dbReference type="PROSITE" id="PS50880"/>
    </source>
</evidence>
<dbReference type="InterPro" id="IPR037068">
    <property type="entry name" value="DNA_primase_core_N_sf"/>
</dbReference>
<evidence type="ECO:0000256" key="8">
    <source>
        <dbReference type="ARBA" id="ARBA00022833"/>
    </source>
</evidence>
<dbReference type="PANTHER" id="PTHR30313:SF2">
    <property type="entry name" value="DNA PRIMASE"/>
    <property type="match status" value="1"/>
</dbReference>
<dbReference type="InterPro" id="IPR002694">
    <property type="entry name" value="Znf_CHC2"/>
</dbReference>
<evidence type="ECO:0000256" key="6">
    <source>
        <dbReference type="ARBA" id="ARBA00022723"/>
    </source>
</evidence>
<evidence type="ECO:0000256" key="1">
    <source>
        <dbReference type="ARBA" id="ARBA00022478"/>
    </source>
</evidence>
<dbReference type="CDD" id="cd03364">
    <property type="entry name" value="TOPRIM_DnaG_primases"/>
    <property type="match status" value="1"/>
</dbReference>
<evidence type="ECO:0000313" key="15">
    <source>
        <dbReference type="Proteomes" id="UP001238603"/>
    </source>
</evidence>
<accession>A0ABT7LNB9</accession>
<dbReference type="InterPro" id="IPR013264">
    <property type="entry name" value="DNAG_N"/>
</dbReference>
<dbReference type="SUPFAM" id="SSF56731">
    <property type="entry name" value="DNA primase core"/>
    <property type="match status" value="1"/>
</dbReference>
<dbReference type="Proteomes" id="UP001238603">
    <property type="component" value="Unassembled WGS sequence"/>
</dbReference>
<keyword evidence="7 12" id="KW-0863">Zinc-finger</keyword>
<dbReference type="NCBIfam" id="TIGR01391">
    <property type="entry name" value="dnaG"/>
    <property type="match status" value="1"/>
</dbReference>
<comment type="catalytic activity">
    <reaction evidence="12">
        <text>ssDNA + n NTP = ssDNA/pppN(pN)n-1 hybrid + (n-1) diphosphate.</text>
        <dbReference type="EC" id="2.7.7.101"/>
    </reaction>
</comment>
<reference evidence="14 15" key="1">
    <citation type="submission" date="2023-06" db="EMBL/GenBank/DDBJ databases">
        <title>Pelomonas sp. APW6 16S ribosomal RNA gene genome sequencing and assembly.</title>
        <authorList>
            <person name="Woo H."/>
        </authorList>
    </citation>
    <scope>NUCLEOTIDE SEQUENCE [LARGE SCALE GENOMIC DNA]</scope>
    <source>
        <strain evidence="14 15">APW6</strain>
    </source>
</reference>
<keyword evidence="4 12" id="KW-0548">Nucleotidyltransferase</keyword>
<keyword evidence="2 12" id="KW-0639">Primosome</keyword>
<dbReference type="InterPro" id="IPR030846">
    <property type="entry name" value="DnaG_bac"/>
</dbReference>
<comment type="caution">
    <text evidence="14">The sequence shown here is derived from an EMBL/GenBank/DDBJ whole genome shotgun (WGS) entry which is preliminary data.</text>
</comment>
<dbReference type="RefSeq" id="WP_285984447.1">
    <property type="nucleotide sequence ID" value="NZ_JASVDS010000008.1"/>
</dbReference>
<dbReference type="EC" id="2.7.7.101" evidence="12"/>
<evidence type="ECO:0000256" key="2">
    <source>
        <dbReference type="ARBA" id="ARBA00022515"/>
    </source>
</evidence>
<dbReference type="HAMAP" id="MF_00974">
    <property type="entry name" value="DNA_primase_DnaG"/>
    <property type="match status" value="1"/>
</dbReference>
<keyword evidence="1 12" id="KW-0240">DNA-directed RNA polymerase</keyword>
<dbReference type="Gene3D" id="3.90.580.10">
    <property type="entry name" value="Zinc finger, CHC2-type domain"/>
    <property type="match status" value="1"/>
</dbReference>
<dbReference type="InterPro" id="IPR006295">
    <property type="entry name" value="DNA_primase_DnaG"/>
</dbReference>
<dbReference type="SMART" id="SM00493">
    <property type="entry name" value="TOPRIM"/>
    <property type="match status" value="1"/>
</dbReference>
<evidence type="ECO:0000256" key="5">
    <source>
        <dbReference type="ARBA" id="ARBA00022705"/>
    </source>
</evidence>